<dbReference type="RefSeq" id="WP_173095099.1">
    <property type="nucleotide sequence ID" value="NZ_JAGEPF010000042.1"/>
</dbReference>
<proteinExistence type="predicted"/>
<evidence type="ECO:0000313" key="2">
    <source>
        <dbReference type="Proteomes" id="UP000680206"/>
    </source>
</evidence>
<protein>
    <submittedName>
        <fullName evidence="1">Uncharacterized protein</fullName>
    </submittedName>
</protein>
<keyword evidence="2" id="KW-1185">Reference proteome</keyword>
<comment type="caution">
    <text evidence="1">The sequence shown here is derived from an EMBL/GenBank/DDBJ whole genome shotgun (WGS) entry which is preliminary data.</text>
</comment>
<dbReference type="Proteomes" id="UP000680206">
    <property type="component" value="Unassembled WGS sequence"/>
</dbReference>
<name>A0ABS3S9B6_9ACTN</name>
<sequence>MNKKQLKLASIAFVAWYVISRPEGAANLVNNALSGLGTAAESLSQFMSAIPN</sequence>
<evidence type="ECO:0000313" key="1">
    <source>
        <dbReference type="EMBL" id="MBO2465143.1"/>
    </source>
</evidence>
<gene>
    <name evidence="1" type="ORF">J4709_47030</name>
</gene>
<dbReference type="EMBL" id="JAGEPF010000042">
    <property type="protein sequence ID" value="MBO2465143.1"/>
    <property type="molecule type" value="Genomic_DNA"/>
</dbReference>
<reference evidence="1 2" key="1">
    <citation type="submission" date="2021-03" db="EMBL/GenBank/DDBJ databases">
        <title>Actinomadura violae sp. nov., isolated from lichen in Thailand.</title>
        <authorList>
            <person name="Kanchanasin P."/>
            <person name="Saeng-In P."/>
            <person name="Phongsopitanun W."/>
            <person name="Yuki M."/>
            <person name="Kudo T."/>
            <person name="Ohkuma M."/>
            <person name="Tanasupawat S."/>
        </authorList>
    </citation>
    <scope>NUCLEOTIDE SEQUENCE [LARGE SCALE GENOMIC DNA]</scope>
    <source>
        <strain evidence="1 2">LCR2-06</strain>
    </source>
</reference>
<organism evidence="1 2">
    <name type="scientific">Actinomadura violacea</name>
    <dbReference type="NCBI Taxonomy" id="2819934"/>
    <lineage>
        <taxon>Bacteria</taxon>
        <taxon>Bacillati</taxon>
        <taxon>Actinomycetota</taxon>
        <taxon>Actinomycetes</taxon>
        <taxon>Streptosporangiales</taxon>
        <taxon>Thermomonosporaceae</taxon>
        <taxon>Actinomadura</taxon>
    </lineage>
</organism>
<accession>A0ABS3S9B6</accession>